<dbReference type="RefSeq" id="WP_096487132.1">
    <property type="nucleotide sequence ID" value="NZ_AP014809.1"/>
</dbReference>
<dbReference type="AlphaFoldDB" id="A0A169RGA4"/>
<organism evidence="1 2">
    <name type="scientific">Methylorubrum populi</name>
    <dbReference type="NCBI Taxonomy" id="223967"/>
    <lineage>
        <taxon>Bacteria</taxon>
        <taxon>Pseudomonadati</taxon>
        <taxon>Pseudomonadota</taxon>
        <taxon>Alphaproteobacteria</taxon>
        <taxon>Hyphomicrobiales</taxon>
        <taxon>Methylobacteriaceae</taxon>
        <taxon>Methylorubrum</taxon>
    </lineage>
</organism>
<evidence type="ECO:0000313" key="2">
    <source>
        <dbReference type="Proteomes" id="UP000218288"/>
    </source>
</evidence>
<name>A0A169RGA4_9HYPH</name>
<sequence length="166" mass="17989">MTVVVTQDRTAAVLAALRELTRKEVLIGVPAENADRDPAPGEENTPSNAALGYIHEFGMPEENIPARPHLLPAVEEIKDKAVERLRKAGQQALSGKPEEAEKALHVVGLMGQNAVRGRITNGPFAPLSPVTIKRRKAKGRTGEKPLLDTGNLRQAYTYVVVSKGRK</sequence>
<protein>
    <submittedName>
        <fullName evidence="1">Putative bacteriophage protein</fullName>
    </submittedName>
</protein>
<evidence type="ECO:0000313" key="1">
    <source>
        <dbReference type="EMBL" id="BAU93392.1"/>
    </source>
</evidence>
<reference evidence="1 2" key="1">
    <citation type="journal article" date="2016" name="Genome Announc.">
        <title>Complete Genome Sequence of Methylobacterium populi P-1M, Isolated from Pink-Pigmented Household Biofilm.</title>
        <authorList>
            <person name="Morohoshi T."/>
            <person name="Ikeda T."/>
        </authorList>
    </citation>
    <scope>NUCLEOTIDE SEQUENCE [LARGE SCALE GENOMIC DNA]</scope>
    <source>
        <strain evidence="1 2">P-1M</strain>
    </source>
</reference>
<dbReference type="OrthoDB" id="8160844at2"/>
<dbReference type="Proteomes" id="UP000218288">
    <property type="component" value="Chromosome"/>
</dbReference>
<dbReference type="EMBL" id="AP014809">
    <property type="protein sequence ID" value="BAU93392.1"/>
    <property type="molecule type" value="Genomic_DNA"/>
</dbReference>
<accession>A0A169RGA4</accession>
<gene>
    <name evidence="1" type="ORF">MPPM_4787</name>
</gene>
<proteinExistence type="predicted"/>